<reference evidence="2" key="1">
    <citation type="submission" date="2021-12" db="EMBL/GenBank/DDBJ databases">
        <title>Comparative genomics, transcriptomics and evolutionary studies reveal genomic signatures of adaptation to plant cell wall in hemibiotrophic fungi.</title>
        <authorList>
            <consortium name="DOE Joint Genome Institute"/>
            <person name="Baroncelli R."/>
            <person name="Diaz J.F."/>
            <person name="Benocci T."/>
            <person name="Peng M."/>
            <person name="Battaglia E."/>
            <person name="Haridas S."/>
            <person name="Andreopoulos W."/>
            <person name="Labutti K."/>
            <person name="Pangilinan J."/>
            <person name="Floch G.L."/>
            <person name="Makela M.R."/>
            <person name="Henrissat B."/>
            <person name="Grigoriev I.V."/>
            <person name="Crouch J.A."/>
            <person name="De Vries R.P."/>
            <person name="Sukno S.A."/>
            <person name="Thon M.R."/>
        </authorList>
    </citation>
    <scope>NUCLEOTIDE SEQUENCE</scope>
    <source>
        <strain evidence="2">CBS 112980</strain>
    </source>
</reference>
<dbReference type="RefSeq" id="XP_060364030.1">
    <property type="nucleotide sequence ID" value="XM_060502600.1"/>
</dbReference>
<feature type="signal peptide" evidence="1">
    <location>
        <begin position="1"/>
        <end position="30"/>
    </location>
</feature>
<gene>
    <name evidence="2" type="ORF">BDZ83DRAFT_364184</name>
</gene>
<evidence type="ECO:0000313" key="3">
    <source>
        <dbReference type="Proteomes" id="UP001244207"/>
    </source>
</evidence>
<protein>
    <recommendedName>
        <fullName evidence="4">Secreted protein</fullName>
    </recommendedName>
</protein>
<dbReference type="Proteomes" id="UP001244207">
    <property type="component" value="Unassembled WGS sequence"/>
</dbReference>
<comment type="caution">
    <text evidence="2">The sequence shown here is derived from an EMBL/GenBank/DDBJ whole genome shotgun (WGS) entry which is preliminary data.</text>
</comment>
<proteinExistence type="predicted"/>
<evidence type="ECO:0000256" key="1">
    <source>
        <dbReference type="SAM" id="SignalP"/>
    </source>
</evidence>
<accession>A0AAD8XHY0</accession>
<keyword evidence="3" id="KW-1185">Reference proteome</keyword>
<dbReference type="GeneID" id="85386499"/>
<organism evidence="2 3">
    <name type="scientific">Glomerella acutata</name>
    <name type="common">Colletotrichum acutatum</name>
    <dbReference type="NCBI Taxonomy" id="27357"/>
    <lineage>
        <taxon>Eukaryota</taxon>
        <taxon>Fungi</taxon>
        <taxon>Dikarya</taxon>
        <taxon>Ascomycota</taxon>
        <taxon>Pezizomycotina</taxon>
        <taxon>Sordariomycetes</taxon>
        <taxon>Hypocreomycetidae</taxon>
        <taxon>Glomerellales</taxon>
        <taxon>Glomerellaceae</taxon>
        <taxon>Colletotrichum</taxon>
        <taxon>Colletotrichum acutatum species complex</taxon>
    </lineage>
</organism>
<name>A0AAD8XHY0_GLOAC</name>
<evidence type="ECO:0008006" key="4">
    <source>
        <dbReference type="Google" id="ProtNLM"/>
    </source>
</evidence>
<dbReference type="AlphaFoldDB" id="A0AAD8XHY0"/>
<sequence>MGMTNSTAASCASSCRLDFVLILLIQTLSATSHAVAPIGNVCTELSPWSGFAPSGLWNPTLQQRVARLARYLARLGLACLCVMQEVAPLLQVQTTGTSSASRNRAIRSLG</sequence>
<evidence type="ECO:0000313" key="2">
    <source>
        <dbReference type="EMBL" id="KAK1723975.1"/>
    </source>
</evidence>
<feature type="chain" id="PRO_5042285136" description="Secreted protein" evidence="1">
    <location>
        <begin position="31"/>
        <end position="110"/>
    </location>
</feature>
<keyword evidence="1" id="KW-0732">Signal</keyword>
<dbReference type="EMBL" id="JAHMHS010000057">
    <property type="protein sequence ID" value="KAK1723975.1"/>
    <property type="molecule type" value="Genomic_DNA"/>
</dbReference>